<comment type="caution">
    <text evidence="3">The sequence shown here is derived from an EMBL/GenBank/DDBJ whole genome shotgun (WGS) entry which is preliminary data.</text>
</comment>
<dbReference type="SUPFAM" id="SSF54427">
    <property type="entry name" value="NTF2-like"/>
    <property type="match status" value="1"/>
</dbReference>
<organism evidence="3 4">
    <name type="scientific">Frankia torreyi</name>
    <dbReference type="NCBI Taxonomy" id="1856"/>
    <lineage>
        <taxon>Bacteria</taxon>
        <taxon>Bacillati</taxon>
        <taxon>Actinomycetota</taxon>
        <taxon>Actinomycetes</taxon>
        <taxon>Frankiales</taxon>
        <taxon>Frankiaceae</taxon>
        <taxon>Frankia</taxon>
    </lineage>
</organism>
<dbReference type="Proteomes" id="UP000032545">
    <property type="component" value="Unassembled WGS sequence"/>
</dbReference>
<dbReference type="Gene3D" id="3.10.450.50">
    <property type="match status" value="1"/>
</dbReference>
<evidence type="ECO:0000313" key="4">
    <source>
        <dbReference type="Proteomes" id="UP000032545"/>
    </source>
</evidence>
<accession>A0A0D8B686</accession>
<dbReference type="InterPro" id="IPR032710">
    <property type="entry name" value="NTF2-like_dom_sf"/>
</dbReference>
<evidence type="ECO:0000256" key="1">
    <source>
        <dbReference type="SAM" id="MobiDB-lite"/>
    </source>
</evidence>
<evidence type="ECO:0000259" key="2">
    <source>
        <dbReference type="Pfam" id="PF13577"/>
    </source>
</evidence>
<reference evidence="3 4" key="2">
    <citation type="journal article" date="2016" name="Genome Announc.">
        <title>Permanent Draft Genome Sequences for Two Variants of Frankia sp. Strain CpI1, the First Frankia Strain Isolated from Root Nodules of Comptonia peregrina.</title>
        <authorList>
            <person name="Oshone R."/>
            <person name="Hurst S.G.IV."/>
            <person name="Abebe-Akele F."/>
            <person name="Simpson S."/>
            <person name="Morris K."/>
            <person name="Thomas W.K."/>
            <person name="Tisa L.S."/>
        </authorList>
    </citation>
    <scope>NUCLEOTIDE SEQUENCE [LARGE SCALE GENOMIC DNA]</scope>
    <source>
        <strain evidence="4">CpI1-S</strain>
    </source>
</reference>
<feature type="region of interest" description="Disordered" evidence="1">
    <location>
        <begin position="130"/>
        <end position="162"/>
    </location>
</feature>
<gene>
    <name evidence="3" type="ORF">FF36_05944</name>
</gene>
<evidence type="ECO:0000313" key="3">
    <source>
        <dbReference type="EMBL" id="KJE19783.1"/>
    </source>
</evidence>
<dbReference type="EMBL" id="JYFN01000085">
    <property type="protein sequence ID" value="KJE19783.1"/>
    <property type="molecule type" value="Genomic_DNA"/>
</dbReference>
<dbReference type="OrthoDB" id="9180262at2"/>
<dbReference type="PATRIC" id="fig|1502723.3.peg.6739"/>
<keyword evidence="4" id="KW-1185">Reference proteome</keyword>
<dbReference type="InterPro" id="IPR037401">
    <property type="entry name" value="SnoaL-like"/>
</dbReference>
<reference evidence="4" key="1">
    <citation type="submission" date="2015-02" db="EMBL/GenBank/DDBJ databases">
        <title>Draft Genome of Frankia sp. CpI1-S.</title>
        <authorList>
            <person name="Oshone R.T."/>
            <person name="Ngom M."/>
            <person name="Ghodhbane-Gtari F."/>
            <person name="Gtari M."/>
            <person name="Morris K."/>
            <person name="Thomas K."/>
            <person name="Sen A."/>
            <person name="Tisa L.S."/>
        </authorList>
    </citation>
    <scope>NUCLEOTIDE SEQUENCE [LARGE SCALE GENOMIC DNA]</scope>
    <source>
        <strain evidence="4">CpI1-S</strain>
    </source>
</reference>
<name>A0A0D8B686_9ACTN</name>
<proteinExistence type="predicted"/>
<sequence length="162" mass="17430">MSAKLSAADLAEIGQTLALFSHVFDNRQADDLGLVFAADVAVEFQRSGRSLRGLAEVAEFQRGLPPDAADHQTVSTVVLADPDGTVRAVSRYLAVLADGSVTNGEYRDVLVRTDGGWRIAARQIVPRYPLAASSPDAPRPVVQQPLPEQWRASADRLPNLTP</sequence>
<feature type="domain" description="SnoaL-like" evidence="2">
    <location>
        <begin position="7"/>
        <end position="122"/>
    </location>
</feature>
<dbReference type="RefSeq" id="WP_044888367.1">
    <property type="nucleotide sequence ID" value="NZ_JYFN01000085.1"/>
</dbReference>
<dbReference type="Pfam" id="PF13577">
    <property type="entry name" value="SnoaL_4"/>
    <property type="match status" value="1"/>
</dbReference>
<protein>
    <submittedName>
        <fullName evidence="3">SnoaL-like domain</fullName>
    </submittedName>
</protein>
<dbReference type="AlphaFoldDB" id="A0A0D8B686"/>